<evidence type="ECO:0000259" key="2">
    <source>
        <dbReference type="Pfam" id="PF05227"/>
    </source>
</evidence>
<dbReference type="Proteomes" id="UP000054977">
    <property type="component" value="Unassembled WGS sequence"/>
</dbReference>
<feature type="transmembrane region" description="Helical" evidence="1">
    <location>
        <begin position="16"/>
        <end position="35"/>
    </location>
</feature>
<keyword evidence="3" id="KW-0418">Kinase</keyword>
<feature type="domain" description="CHASE3" evidence="2">
    <location>
        <begin position="43"/>
        <end position="178"/>
    </location>
</feature>
<keyword evidence="1" id="KW-1133">Transmembrane helix</keyword>
<comment type="caution">
    <text evidence="3">The sequence shown here is derived from an EMBL/GenBank/DDBJ whole genome shotgun (WGS) entry which is preliminary data.</text>
</comment>
<evidence type="ECO:0000313" key="4">
    <source>
        <dbReference type="Proteomes" id="UP000054977"/>
    </source>
</evidence>
<dbReference type="STRING" id="326474.AWB65_03760"/>
<dbReference type="OrthoDB" id="9812260at2"/>
<organism evidence="3 4">
    <name type="scientific">Caballeronia humi</name>
    <dbReference type="NCBI Taxonomy" id="326474"/>
    <lineage>
        <taxon>Bacteria</taxon>
        <taxon>Pseudomonadati</taxon>
        <taxon>Pseudomonadota</taxon>
        <taxon>Betaproteobacteria</taxon>
        <taxon>Burkholderiales</taxon>
        <taxon>Burkholderiaceae</taxon>
        <taxon>Caballeronia</taxon>
    </lineage>
</organism>
<reference evidence="3" key="1">
    <citation type="submission" date="2016-01" db="EMBL/GenBank/DDBJ databases">
        <authorList>
            <person name="Peeters C."/>
        </authorList>
    </citation>
    <scope>NUCLEOTIDE SEQUENCE [LARGE SCALE GENOMIC DNA]</scope>
    <source>
        <strain evidence="3">LMG 22934</strain>
    </source>
</reference>
<accession>A0A158HS71</accession>
<keyword evidence="1" id="KW-0812">Transmembrane</keyword>
<gene>
    <name evidence="3" type="ORF">AWB65_03760</name>
</gene>
<name>A0A158HS71_9BURK</name>
<protein>
    <submittedName>
        <fullName evidence="3">Sensory box histidine kinase</fullName>
    </submittedName>
</protein>
<dbReference type="RefSeq" id="WP_087668562.1">
    <property type="nucleotide sequence ID" value="NZ_FCNW02000020.1"/>
</dbReference>
<feature type="transmembrane region" description="Helical" evidence="1">
    <location>
        <begin position="186"/>
        <end position="208"/>
    </location>
</feature>
<dbReference type="EMBL" id="FCNW02000020">
    <property type="protein sequence ID" value="SAL47176.1"/>
    <property type="molecule type" value="Genomic_DNA"/>
</dbReference>
<sequence>MNPWRGWQHYCKSFDWRVLPLVALTVVAAATSYGYHRILLAQRDWIEHTYQVMSALEMTLQLMTDAETGQRGYILTGDKTYLEPYSRAVKQVHVLPDQIRNLVTDSHVQLVRVDELEQVLNDKLEELAETLRIKEENGSDWARDNILRNDGRESMDKIRTLIAQMRQAEAELLVQRTNRASRTERMMLAVTIVLTILSIAARIALYFLRERVTGVT</sequence>
<proteinExistence type="predicted"/>
<dbReference type="Pfam" id="PF05227">
    <property type="entry name" value="CHASE3"/>
    <property type="match status" value="1"/>
</dbReference>
<keyword evidence="1" id="KW-0472">Membrane</keyword>
<dbReference type="InterPro" id="IPR007891">
    <property type="entry name" value="CHASE3"/>
</dbReference>
<dbReference type="GO" id="GO:0016301">
    <property type="term" value="F:kinase activity"/>
    <property type="evidence" value="ECO:0007669"/>
    <property type="project" value="UniProtKB-KW"/>
</dbReference>
<keyword evidence="4" id="KW-1185">Reference proteome</keyword>
<dbReference type="AlphaFoldDB" id="A0A158HS71"/>
<keyword evidence="3" id="KW-0808">Transferase</keyword>
<evidence type="ECO:0000256" key="1">
    <source>
        <dbReference type="SAM" id="Phobius"/>
    </source>
</evidence>
<evidence type="ECO:0000313" key="3">
    <source>
        <dbReference type="EMBL" id="SAL47176.1"/>
    </source>
</evidence>
<dbReference type="CDD" id="cd19410">
    <property type="entry name" value="HK9-like_sensor"/>
    <property type="match status" value="1"/>
</dbReference>